<accession>A0A9P5NK76</accession>
<evidence type="ECO:0000256" key="5">
    <source>
        <dbReference type="SAM" id="Phobius"/>
    </source>
</evidence>
<dbReference type="OrthoDB" id="6354873at2759"/>
<feature type="domain" description="Fatty acid hydroxylase" evidence="6">
    <location>
        <begin position="56"/>
        <end position="153"/>
    </location>
</feature>
<dbReference type="EMBL" id="JADNYJ010000050">
    <property type="protein sequence ID" value="KAF8899919.1"/>
    <property type="molecule type" value="Genomic_DNA"/>
</dbReference>
<dbReference type="Pfam" id="PF04116">
    <property type="entry name" value="FA_hydroxylase"/>
    <property type="match status" value="1"/>
</dbReference>
<keyword evidence="2 5" id="KW-0812">Transmembrane</keyword>
<keyword evidence="4 5" id="KW-0472">Membrane</keyword>
<evidence type="ECO:0000256" key="3">
    <source>
        <dbReference type="ARBA" id="ARBA00022989"/>
    </source>
</evidence>
<sequence length="176" mass="20619">MMRHPRFLKNQVKLEIQSSLRAFPLYDGLDTYGYFYLFVSVPLWVFFLSCGMRHTHASVFPTPFGSHAFHPVDGYLQSIPYHLFIFIFPLHRVLYLTLFVLVNFWSIFIHDSDMITGHVFEKVINGPAHHTLHHLYFTVNYGQYFTWADRAGGSYRQPESSLDPLLQVKALESKEE</sequence>
<evidence type="ECO:0000256" key="1">
    <source>
        <dbReference type="ARBA" id="ARBA00004370"/>
    </source>
</evidence>
<dbReference type="GO" id="GO:0016020">
    <property type="term" value="C:membrane"/>
    <property type="evidence" value="ECO:0007669"/>
    <property type="project" value="UniProtKB-SubCell"/>
</dbReference>
<evidence type="ECO:0000313" key="8">
    <source>
        <dbReference type="Proteomes" id="UP000724874"/>
    </source>
</evidence>
<dbReference type="InterPro" id="IPR006694">
    <property type="entry name" value="Fatty_acid_hydroxylase"/>
</dbReference>
<organism evidence="7 8">
    <name type="scientific">Gymnopilus junonius</name>
    <name type="common">Spectacular rustgill mushroom</name>
    <name type="synonym">Gymnopilus spectabilis subsp. junonius</name>
    <dbReference type="NCBI Taxonomy" id="109634"/>
    <lineage>
        <taxon>Eukaryota</taxon>
        <taxon>Fungi</taxon>
        <taxon>Dikarya</taxon>
        <taxon>Basidiomycota</taxon>
        <taxon>Agaricomycotina</taxon>
        <taxon>Agaricomycetes</taxon>
        <taxon>Agaricomycetidae</taxon>
        <taxon>Agaricales</taxon>
        <taxon>Agaricineae</taxon>
        <taxon>Hymenogastraceae</taxon>
        <taxon>Gymnopilus</taxon>
    </lineage>
</organism>
<dbReference type="InterPro" id="IPR050307">
    <property type="entry name" value="Sterol_Desaturase_Related"/>
</dbReference>
<evidence type="ECO:0000256" key="4">
    <source>
        <dbReference type="ARBA" id="ARBA00023136"/>
    </source>
</evidence>
<comment type="subcellular location">
    <subcellularLocation>
        <location evidence="1">Membrane</location>
    </subcellularLocation>
</comment>
<keyword evidence="3 5" id="KW-1133">Transmembrane helix</keyword>
<dbReference type="AlphaFoldDB" id="A0A9P5NK76"/>
<feature type="transmembrane region" description="Helical" evidence="5">
    <location>
        <begin position="34"/>
        <end position="54"/>
    </location>
</feature>
<dbReference type="GO" id="GO:0008610">
    <property type="term" value="P:lipid biosynthetic process"/>
    <property type="evidence" value="ECO:0007669"/>
    <property type="project" value="InterPro"/>
</dbReference>
<evidence type="ECO:0000256" key="2">
    <source>
        <dbReference type="ARBA" id="ARBA00022692"/>
    </source>
</evidence>
<dbReference type="Proteomes" id="UP000724874">
    <property type="component" value="Unassembled WGS sequence"/>
</dbReference>
<protein>
    <recommendedName>
        <fullName evidence="6">Fatty acid hydroxylase domain-containing protein</fullName>
    </recommendedName>
</protein>
<gene>
    <name evidence="7" type="ORF">CPB84DRAFT_1779714</name>
</gene>
<proteinExistence type="predicted"/>
<evidence type="ECO:0000313" key="7">
    <source>
        <dbReference type="EMBL" id="KAF8899919.1"/>
    </source>
</evidence>
<feature type="transmembrane region" description="Helical" evidence="5">
    <location>
        <begin position="81"/>
        <end position="105"/>
    </location>
</feature>
<name>A0A9P5NK76_GYMJU</name>
<dbReference type="GO" id="GO:0016491">
    <property type="term" value="F:oxidoreductase activity"/>
    <property type="evidence" value="ECO:0007669"/>
    <property type="project" value="InterPro"/>
</dbReference>
<evidence type="ECO:0000259" key="6">
    <source>
        <dbReference type="Pfam" id="PF04116"/>
    </source>
</evidence>
<keyword evidence="8" id="KW-1185">Reference proteome</keyword>
<reference evidence="7" key="1">
    <citation type="submission" date="2020-11" db="EMBL/GenBank/DDBJ databases">
        <authorList>
            <consortium name="DOE Joint Genome Institute"/>
            <person name="Ahrendt S."/>
            <person name="Riley R."/>
            <person name="Andreopoulos W."/>
            <person name="LaButti K."/>
            <person name="Pangilinan J."/>
            <person name="Ruiz-duenas F.J."/>
            <person name="Barrasa J.M."/>
            <person name="Sanchez-Garcia M."/>
            <person name="Camarero S."/>
            <person name="Miyauchi S."/>
            <person name="Serrano A."/>
            <person name="Linde D."/>
            <person name="Babiker R."/>
            <person name="Drula E."/>
            <person name="Ayuso-Fernandez I."/>
            <person name="Pacheco R."/>
            <person name="Padilla G."/>
            <person name="Ferreira P."/>
            <person name="Barriuso J."/>
            <person name="Kellner H."/>
            <person name="Castanera R."/>
            <person name="Alfaro M."/>
            <person name="Ramirez L."/>
            <person name="Pisabarro A.G."/>
            <person name="Kuo A."/>
            <person name="Tritt A."/>
            <person name="Lipzen A."/>
            <person name="He G."/>
            <person name="Yan M."/>
            <person name="Ng V."/>
            <person name="Cullen D."/>
            <person name="Martin F."/>
            <person name="Rosso M.-N."/>
            <person name="Henrissat B."/>
            <person name="Hibbett D."/>
            <person name="Martinez A.T."/>
            <person name="Grigoriev I.V."/>
        </authorList>
    </citation>
    <scope>NUCLEOTIDE SEQUENCE</scope>
    <source>
        <strain evidence="7">AH 44721</strain>
    </source>
</reference>
<dbReference type="PANTHER" id="PTHR11863">
    <property type="entry name" value="STEROL DESATURASE"/>
    <property type="match status" value="1"/>
</dbReference>
<comment type="caution">
    <text evidence="7">The sequence shown here is derived from an EMBL/GenBank/DDBJ whole genome shotgun (WGS) entry which is preliminary data.</text>
</comment>
<dbReference type="GO" id="GO:0005506">
    <property type="term" value="F:iron ion binding"/>
    <property type="evidence" value="ECO:0007669"/>
    <property type="project" value="InterPro"/>
</dbReference>